<reference evidence="1 2" key="1">
    <citation type="submission" date="2020-10" db="EMBL/GenBank/DDBJ databases">
        <title>Identification of Nocardia species via Next-generation sequencing and recognition of intraspecies genetic diversity.</title>
        <authorList>
            <person name="Li P."/>
            <person name="Li P."/>
            <person name="Lu B."/>
        </authorList>
    </citation>
    <scope>NUCLEOTIDE SEQUENCE [LARGE SCALE GENOMIC DNA]</scope>
    <source>
        <strain evidence="1 2">BJ06-0157</strain>
    </source>
</reference>
<protein>
    <submittedName>
        <fullName evidence="1">Uncharacterized protein</fullName>
    </submittedName>
</protein>
<accession>A0ABS0CZP5</accession>
<gene>
    <name evidence="1" type="ORF">IU459_31655</name>
</gene>
<dbReference type="Proteomes" id="UP000702209">
    <property type="component" value="Unassembled WGS sequence"/>
</dbReference>
<comment type="caution">
    <text evidence="1">The sequence shown here is derived from an EMBL/GenBank/DDBJ whole genome shotgun (WGS) entry which is preliminary data.</text>
</comment>
<proteinExistence type="predicted"/>
<organism evidence="1 2">
    <name type="scientific">Nocardia amamiensis</name>
    <dbReference type="NCBI Taxonomy" id="404578"/>
    <lineage>
        <taxon>Bacteria</taxon>
        <taxon>Bacillati</taxon>
        <taxon>Actinomycetota</taxon>
        <taxon>Actinomycetes</taxon>
        <taxon>Mycobacteriales</taxon>
        <taxon>Nocardiaceae</taxon>
        <taxon>Nocardia</taxon>
    </lineage>
</organism>
<dbReference type="RefSeq" id="WP_195133260.1">
    <property type="nucleotide sequence ID" value="NZ_JADLQX010000036.1"/>
</dbReference>
<evidence type="ECO:0000313" key="2">
    <source>
        <dbReference type="Proteomes" id="UP000702209"/>
    </source>
</evidence>
<dbReference type="EMBL" id="JADLQX010000036">
    <property type="protein sequence ID" value="MBF6302067.1"/>
    <property type="molecule type" value="Genomic_DNA"/>
</dbReference>
<sequence length="64" mass="6857">MVADLLEQFGGALQIPQRHLEFHQCQPLFGIAENQQSVAGRDAVITARVAGIMICPLALTVTAP</sequence>
<evidence type="ECO:0000313" key="1">
    <source>
        <dbReference type="EMBL" id="MBF6302067.1"/>
    </source>
</evidence>
<name>A0ABS0CZP5_9NOCA</name>
<keyword evidence="2" id="KW-1185">Reference proteome</keyword>